<dbReference type="GeneID" id="16068708"/>
<organism evidence="2">
    <name type="scientific">Salpingoeca rosetta (strain ATCC 50818 / BSB-021)</name>
    <dbReference type="NCBI Taxonomy" id="946362"/>
    <lineage>
        <taxon>Eukaryota</taxon>
        <taxon>Choanoflagellata</taxon>
        <taxon>Craspedida</taxon>
        <taxon>Salpingoecidae</taxon>
        <taxon>Salpingoeca</taxon>
    </lineage>
</organism>
<proteinExistence type="predicted"/>
<evidence type="ECO:0000313" key="2">
    <source>
        <dbReference type="Proteomes" id="UP000007799"/>
    </source>
</evidence>
<gene>
    <name evidence="1" type="ORF">PTSG_10647</name>
</gene>
<dbReference type="EMBL" id="GL832992">
    <property type="protein sequence ID" value="EGD80392.1"/>
    <property type="molecule type" value="Genomic_DNA"/>
</dbReference>
<sequence length="155" mass="16959">MGKAMGAICCEMKERHSPFHVGDVKYHLGLLRSVQRSNKQKLLAQADAERFRGLRTTVLADARAEHVFIQAQAPLASLTVSNADNVHINACSAVIDNLVIRDVTRVVWLPATTQRSTACHLSNVQHIDLRTKSTLTEDLGAFAGIPSVGLCNCQR</sequence>
<keyword evidence="2" id="KW-1185">Reference proteome</keyword>
<evidence type="ECO:0000313" key="1">
    <source>
        <dbReference type="EMBL" id="EGD80392.1"/>
    </source>
</evidence>
<dbReference type="Proteomes" id="UP000007799">
    <property type="component" value="Unassembled WGS sequence"/>
</dbReference>
<accession>F2URY7</accession>
<dbReference type="InParanoid" id="F2URY7"/>
<dbReference type="AlphaFoldDB" id="F2URY7"/>
<dbReference type="RefSeq" id="XP_004988182.1">
    <property type="nucleotide sequence ID" value="XM_004988125.1"/>
</dbReference>
<name>F2URY7_SALR5</name>
<reference evidence="1" key="1">
    <citation type="submission" date="2009-08" db="EMBL/GenBank/DDBJ databases">
        <title>Annotation of Salpingoeca rosetta.</title>
        <authorList>
            <consortium name="The Broad Institute Genome Sequencing Platform"/>
            <person name="Russ C."/>
            <person name="Cuomo C."/>
            <person name="Burger G."/>
            <person name="Gray M.W."/>
            <person name="Holland P.W.H."/>
            <person name="King N."/>
            <person name="Lang F.B.F."/>
            <person name="Roger A.J."/>
            <person name="Ruiz-Trillo I."/>
            <person name="Young S.K."/>
            <person name="Zeng Q."/>
            <person name="Gargeya S."/>
            <person name="Alvarado L."/>
            <person name="Berlin A."/>
            <person name="Chapman S.B."/>
            <person name="Chen Z."/>
            <person name="Freedman E."/>
            <person name="Gellesch M."/>
            <person name="Goldberg J."/>
            <person name="Griggs A."/>
            <person name="Gujja S."/>
            <person name="Heilman E."/>
            <person name="Heiman D."/>
            <person name="Howarth C."/>
            <person name="Mehta T."/>
            <person name="Neiman D."/>
            <person name="Pearson M."/>
            <person name="Roberts A."/>
            <person name="Saif S."/>
            <person name="Shea T."/>
            <person name="Shenoy N."/>
            <person name="Sisk P."/>
            <person name="Stolte C."/>
            <person name="Sykes S."/>
            <person name="White J."/>
            <person name="Yandava C."/>
            <person name="Haas B."/>
            <person name="Nusbaum C."/>
            <person name="Birren B."/>
        </authorList>
    </citation>
    <scope>NUCLEOTIDE SEQUENCE [LARGE SCALE GENOMIC DNA]</scope>
    <source>
        <strain evidence="1">ATCC 50818</strain>
    </source>
</reference>
<protein>
    <submittedName>
        <fullName evidence="1">Uncharacterized protein</fullName>
    </submittedName>
</protein>
<dbReference type="KEGG" id="sre:PTSG_10647"/>